<accession>A0A151B7E5</accession>
<keyword evidence="3" id="KW-1185">Reference proteome</keyword>
<dbReference type="PATRIC" id="fig|1121338.3.peg.242"/>
<sequence>MKIGAILRSQQANIYNQLNRETSKRKKQRGKKKEHLSQKDIEELMQNGHVYKRVHGAFRQVK</sequence>
<proteinExistence type="predicted"/>
<dbReference type="AlphaFoldDB" id="A0A151B7E5"/>
<feature type="compositionally biased region" description="Basic residues" evidence="1">
    <location>
        <begin position="23"/>
        <end position="34"/>
    </location>
</feature>
<dbReference type="STRING" id="1121338.CLTEP_02380"/>
<name>A0A151B7E5_9CLOT</name>
<gene>
    <name evidence="2" type="ORF">CLTEP_02380</name>
</gene>
<evidence type="ECO:0000256" key="1">
    <source>
        <dbReference type="SAM" id="MobiDB-lite"/>
    </source>
</evidence>
<dbReference type="EMBL" id="LTBA01000001">
    <property type="protein sequence ID" value="KYH35845.1"/>
    <property type="molecule type" value="Genomic_DNA"/>
</dbReference>
<feature type="region of interest" description="Disordered" evidence="1">
    <location>
        <begin position="16"/>
        <end position="36"/>
    </location>
</feature>
<comment type="caution">
    <text evidence="2">The sequence shown here is derived from an EMBL/GenBank/DDBJ whole genome shotgun (WGS) entry which is preliminary data.</text>
</comment>
<dbReference type="RefSeq" id="WP_066821291.1">
    <property type="nucleotide sequence ID" value="NZ_LTBA01000001.1"/>
</dbReference>
<organism evidence="2 3">
    <name type="scientific">Clostridium tepidiprofundi DSM 19306</name>
    <dbReference type="NCBI Taxonomy" id="1121338"/>
    <lineage>
        <taxon>Bacteria</taxon>
        <taxon>Bacillati</taxon>
        <taxon>Bacillota</taxon>
        <taxon>Clostridia</taxon>
        <taxon>Eubacteriales</taxon>
        <taxon>Clostridiaceae</taxon>
        <taxon>Clostridium</taxon>
    </lineage>
</organism>
<evidence type="ECO:0000313" key="3">
    <source>
        <dbReference type="Proteomes" id="UP000075531"/>
    </source>
</evidence>
<reference evidence="2 3" key="1">
    <citation type="submission" date="2016-02" db="EMBL/GenBank/DDBJ databases">
        <title>Genome sequence of Clostridium tepidiprofundi DSM 19306.</title>
        <authorList>
            <person name="Poehlein A."/>
            <person name="Daniel R."/>
        </authorList>
    </citation>
    <scope>NUCLEOTIDE SEQUENCE [LARGE SCALE GENOMIC DNA]</scope>
    <source>
        <strain evidence="2 3">DSM 19306</strain>
    </source>
</reference>
<dbReference type="Proteomes" id="UP000075531">
    <property type="component" value="Unassembled WGS sequence"/>
</dbReference>
<protein>
    <submittedName>
        <fullName evidence="2">Uncharacterized protein</fullName>
    </submittedName>
</protein>
<evidence type="ECO:0000313" key="2">
    <source>
        <dbReference type="EMBL" id="KYH35845.1"/>
    </source>
</evidence>